<reference evidence="1" key="1">
    <citation type="submission" date="2022-04" db="EMBL/GenBank/DDBJ databases">
        <title>Lysobacter sp. CAU 1642 isolated from sea sand.</title>
        <authorList>
            <person name="Kim W."/>
        </authorList>
    </citation>
    <scope>NUCLEOTIDE SEQUENCE</scope>
    <source>
        <strain evidence="1">CAU 1642</strain>
    </source>
</reference>
<keyword evidence="2" id="KW-1185">Reference proteome</keyword>
<sequence length="77" mass="8526">MASGVLAKFASEYQAEEFVHKVDEISARQTPVMACDRRDREVRVMAVGDAPLKDSQTDELKALAKDFQALEVTRLAA</sequence>
<proteinExistence type="predicted"/>
<organism evidence="1 2">
    <name type="scientific">Pseudomarimonas salicorniae</name>
    <dbReference type="NCBI Taxonomy" id="2933270"/>
    <lineage>
        <taxon>Bacteria</taxon>
        <taxon>Pseudomonadati</taxon>
        <taxon>Pseudomonadota</taxon>
        <taxon>Gammaproteobacteria</taxon>
        <taxon>Lysobacterales</taxon>
        <taxon>Lysobacteraceae</taxon>
        <taxon>Pseudomarimonas</taxon>
    </lineage>
</organism>
<name>A0ABT0GEX5_9GAMM</name>
<protein>
    <submittedName>
        <fullName evidence="1">Uncharacterized protein</fullName>
    </submittedName>
</protein>
<accession>A0ABT0GEX5</accession>
<evidence type="ECO:0000313" key="1">
    <source>
        <dbReference type="EMBL" id="MCK7592907.1"/>
    </source>
</evidence>
<dbReference type="RefSeq" id="WP_248205541.1">
    <property type="nucleotide sequence ID" value="NZ_JALNMH010000002.1"/>
</dbReference>
<gene>
    <name evidence="1" type="ORF">M0G41_04395</name>
</gene>
<comment type="caution">
    <text evidence="1">The sequence shown here is derived from an EMBL/GenBank/DDBJ whole genome shotgun (WGS) entry which is preliminary data.</text>
</comment>
<evidence type="ECO:0000313" key="2">
    <source>
        <dbReference type="Proteomes" id="UP001431449"/>
    </source>
</evidence>
<dbReference type="Proteomes" id="UP001431449">
    <property type="component" value="Unassembled WGS sequence"/>
</dbReference>
<dbReference type="EMBL" id="JALNMH010000002">
    <property type="protein sequence ID" value="MCK7592907.1"/>
    <property type="molecule type" value="Genomic_DNA"/>
</dbReference>